<feature type="transmembrane region" description="Helical" evidence="8">
    <location>
        <begin position="107"/>
        <end position="130"/>
    </location>
</feature>
<keyword evidence="7 8" id="KW-0472">Membrane</keyword>
<evidence type="ECO:0000313" key="10">
    <source>
        <dbReference type="Proteomes" id="UP000036873"/>
    </source>
</evidence>
<dbReference type="OrthoDB" id="9792889at2"/>
<dbReference type="PANTHER" id="PTHR30472:SF41">
    <property type="entry name" value="TRANSPORT SYSTEM PERMEASE PROTEIN"/>
    <property type="match status" value="1"/>
</dbReference>
<dbReference type="Gene3D" id="1.10.3470.10">
    <property type="entry name" value="ABC transporter involved in vitamin B12 uptake, BtuC"/>
    <property type="match status" value="1"/>
</dbReference>
<organism evidence="9 10">
    <name type="scientific">Acetobacterium bakii</name>
    <dbReference type="NCBI Taxonomy" id="52689"/>
    <lineage>
        <taxon>Bacteria</taxon>
        <taxon>Bacillati</taxon>
        <taxon>Bacillota</taxon>
        <taxon>Clostridia</taxon>
        <taxon>Eubacteriales</taxon>
        <taxon>Eubacteriaceae</taxon>
        <taxon>Acetobacterium</taxon>
    </lineage>
</organism>
<dbReference type="RefSeq" id="WP_050740951.1">
    <property type="nucleotide sequence ID" value="NZ_RXYC01000004.1"/>
</dbReference>
<dbReference type="AlphaFoldDB" id="A0A0L6TXV9"/>
<keyword evidence="6 8" id="KW-1133">Transmembrane helix</keyword>
<evidence type="ECO:0000256" key="8">
    <source>
        <dbReference type="SAM" id="Phobius"/>
    </source>
</evidence>
<evidence type="ECO:0000256" key="5">
    <source>
        <dbReference type="ARBA" id="ARBA00022692"/>
    </source>
</evidence>
<evidence type="ECO:0000256" key="2">
    <source>
        <dbReference type="ARBA" id="ARBA00007935"/>
    </source>
</evidence>
<reference evidence="10" key="1">
    <citation type="submission" date="2015-07" db="EMBL/GenBank/DDBJ databases">
        <title>Draft genome sequence of Acetobacterium bakii DSM 8293, a potential psychrophilic chemical producer through syngas fermentation.</title>
        <authorList>
            <person name="Song Y."/>
            <person name="Hwang S."/>
            <person name="Cho B.-K."/>
        </authorList>
    </citation>
    <scope>NUCLEOTIDE SEQUENCE [LARGE SCALE GENOMIC DNA]</scope>
    <source>
        <strain evidence="10">DSM 8239</strain>
    </source>
</reference>
<comment type="caution">
    <text evidence="9">The sequence shown here is derived from an EMBL/GenBank/DDBJ whole genome shotgun (WGS) entry which is preliminary data.</text>
</comment>
<feature type="transmembrane region" description="Helical" evidence="8">
    <location>
        <begin position="251"/>
        <end position="277"/>
    </location>
</feature>
<dbReference type="InterPro" id="IPR037294">
    <property type="entry name" value="ABC_BtuC-like"/>
</dbReference>
<feature type="transmembrane region" description="Helical" evidence="8">
    <location>
        <begin position="136"/>
        <end position="157"/>
    </location>
</feature>
<sequence length="349" mass="37650">MESIKKTLYLNKSKLGKIARYQCIYIVLIIALLAAVIVSVNSGTVDLSVSEIFKIIVLKAQEGSVESNVIWKIRLPRLIAAGVLGGALSVAGFLLQTFFRNPIAGPYVLGISSGAKMFVAFTMIVLMNYVNVLPPGVIMLAAFIGSLISMGFVILAARKVKDMAMLLVVGVMIGYICAAFTDLFVNFAQERDIANLTNWSMGSFSGIGWADIRLITIVVFISLAAVMMLSKPIGAYQLGEGYAKSMGINIRVFRILIVLFSSLLSATVTAFAGPIAFVGIAIPQVTKMLMNTSKPIIIIPTTFLTGAVFCVFCDLLARTMFAPIELSIGTVTAFFGAPFVIWLLLSRKK</sequence>
<dbReference type="Proteomes" id="UP000036873">
    <property type="component" value="Unassembled WGS sequence"/>
</dbReference>
<name>A0A0L6TXV9_9FIRM</name>
<accession>A0A0L6TXV9</accession>
<dbReference type="PATRIC" id="fig|52689.4.peg.2093"/>
<keyword evidence="4" id="KW-1003">Cell membrane</keyword>
<dbReference type="SUPFAM" id="SSF81345">
    <property type="entry name" value="ABC transporter involved in vitamin B12 uptake, BtuC"/>
    <property type="match status" value="1"/>
</dbReference>
<dbReference type="GO" id="GO:0022857">
    <property type="term" value="F:transmembrane transporter activity"/>
    <property type="evidence" value="ECO:0007669"/>
    <property type="project" value="InterPro"/>
</dbReference>
<evidence type="ECO:0000256" key="4">
    <source>
        <dbReference type="ARBA" id="ARBA00022475"/>
    </source>
</evidence>
<dbReference type="Pfam" id="PF01032">
    <property type="entry name" value="FecCD"/>
    <property type="match status" value="1"/>
</dbReference>
<feature type="transmembrane region" description="Helical" evidence="8">
    <location>
        <begin position="21"/>
        <end position="40"/>
    </location>
</feature>
<feature type="transmembrane region" description="Helical" evidence="8">
    <location>
        <begin position="207"/>
        <end position="230"/>
    </location>
</feature>
<dbReference type="GO" id="GO:0005886">
    <property type="term" value="C:plasma membrane"/>
    <property type="evidence" value="ECO:0007669"/>
    <property type="project" value="UniProtKB-SubCell"/>
</dbReference>
<comment type="similarity">
    <text evidence="2">Belongs to the binding-protein-dependent transport system permease family. FecCD subfamily.</text>
</comment>
<keyword evidence="10" id="KW-1185">Reference proteome</keyword>
<feature type="transmembrane region" description="Helical" evidence="8">
    <location>
        <begin position="164"/>
        <end position="187"/>
    </location>
</feature>
<proteinExistence type="inferred from homology"/>
<protein>
    <submittedName>
        <fullName evidence="9">Iron ABC transporter permease</fullName>
    </submittedName>
</protein>
<dbReference type="GO" id="GO:0033214">
    <property type="term" value="P:siderophore-iron import into cell"/>
    <property type="evidence" value="ECO:0007669"/>
    <property type="project" value="TreeGrafter"/>
</dbReference>
<dbReference type="STRING" id="52689.AKG39_13620"/>
<keyword evidence="3" id="KW-0813">Transport</keyword>
<keyword evidence="5 8" id="KW-0812">Transmembrane</keyword>
<feature type="transmembrane region" description="Helical" evidence="8">
    <location>
        <begin position="78"/>
        <end position="95"/>
    </location>
</feature>
<evidence type="ECO:0000256" key="3">
    <source>
        <dbReference type="ARBA" id="ARBA00022448"/>
    </source>
</evidence>
<feature type="transmembrane region" description="Helical" evidence="8">
    <location>
        <begin position="324"/>
        <end position="345"/>
    </location>
</feature>
<dbReference type="EMBL" id="LGYO01000034">
    <property type="protein sequence ID" value="KNZ41114.1"/>
    <property type="molecule type" value="Genomic_DNA"/>
</dbReference>
<evidence type="ECO:0000256" key="1">
    <source>
        <dbReference type="ARBA" id="ARBA00004651"/>
    </source>
</evidence>
<dbReference type="CDD" id="cd06550">
    <property type="entry name" value="TM_ABC_iron-siderophores_like"/>
    <property type="match status" value="1"/>
</dbReference>
<feature type="transmembrane region" description="Helical" evidence="8">
    <location>
        <begin position="297"/>
        <end position="317"/>
    </location>
</feature>
<evidence type="ECO:0000256" key="6">
    <source>
        <dbReference type="ARBA" id="ARBA00022989"/>
    </source>
</evidence>
<dbReference type="InterPro" id="IPR000522">
    <property type="entry name" value="ABC_transptr_permease_BtuC"/>
</dbReference>
<comment type="subcellular location">
    <subcellularLocation>
        <location evidence="1">Cell membrane</location>
        <topology evidence="1">Multi-pass membrane protein</topology>
    </subcellularLocation>
</comment>
<dbReference type="PANTHER" id="PTHR30472">
    <property type="entry name" value="FERRIC ENTEROBACTIN TRANSPORT SYSTEM PERMEASE PROTEIN"/>
    <property type="match status" value="1"/>
</dbReference>
<gene>
    <name evidence="9" type="ORF">AKG39_13620</name>
</gene>
<evidence type="ECO:0000256" key="7">
    <source>
        <dbReference type="ARBA" id="ARBA00023136"/>
    </source>
</evidence>
<evidence type="ECO:0000313" key="9">
    <source>
        <dbReference type="EMBL" id="KNZ41114.1"/>
    </source>
</evidence>